<dbReference type="OrthoDB" id="10069524at2759"/>
<evidence type="ECO:0000313" key="3">
    <source>
        <dbReference type="Proteomes" id="UP000194236"/>
    </source>
</evidence>
<gene>
    <name evidence="2" type="ORF">BLA29_006033</name>
</gene>
<evidence type="ECO:0000313" key="2">
    <source>
        <dbReference type="EMBL" id="OTF81776.1"/>
    </source>
</evidence>
<accession>A0A1Y3BQ95</accession>
<feature type="non-terminal residue" evidence="2">
    <location>
        <position position="179"/>
    </location>
</feature>
<dbReference type="EMBL" id="MUJZ01011810">
    <property type="protein sequence ID" value="OTF81776.1"/>
    <property type="molecule type" value="Genomic_DNA"/>
</dbReference>
<feature type="region of interest" description="Disordered" evidence="1">
    <location>
        <begin position="137"/>
        <end position="179"/>
    </location>
</feature>
<sequence>MKTNENFSHSLMNLKPENMEQSSTKCHQKEIYNVQLDKLLTEIKILNNEIEVKNEENVNLKRKLANLDRENRNIRKIISSLINNIVHWRDEMSNDNHHGNNDDEWNEKINKLEEKLLLYRQQLESKQNDLIEMAEEVQSSESDQMIKIEDLPVQGPIPEEPDEKLYWSPPRKNQDRNRI</sequence>
<name>A0A1Y3BQ95_EURMA</name>
<dbReference type="Proteomes" id="UP000194236">
    <property type="component" value="Unassembled WGS sequence"/>
</dbReference>
<dbReference type="AlphaFoldDB" id="A0A1Y3BQ95"/>
<proteinExistence type="predicted"/>
<protein>
    <submittedName>
        <fullName evidence="2">Uncharacterized protein</fullName>
    </submittedName>
</protein>
<keyword evidence="3" id="KW-1185">Reference proteome</keyword>
<comment type="caution">
    <text evidence="2">The sequence shown here is derived from an EMBL/GenBank/DDBJ whole genome shotgun (WGS) entry which is preliminary data.</text>
</comment>
<organism evidence="2 3">
    <name type="scientific">Euroglyphus maynei</name>
    <name type="common">Mayne's house dust mite</name>
    <dbReference type="NCBI Taxonomy" id="6958"/>
    <lineage>
        <taxon>Eukaryota</taxon>
        <taxon>Metazoa</taxon>
        <taxon>Ecdysozoa</taxon>
        <taxon>Arthropoda</taxon>
        <taxon>Chelicerata</taxon>
        <taxon>Arachnida</taxon>
        <taxon>Acari</taxon>
        <taxon>Acariformes</taxon>
        <taxon>Sarcoptiformes</taxon>
        <taxon>Astigmata</taxon>
        <taxon>Psoroptidia</taxon>
        <taxon>Analgoidea</taxon>
        <taxon>Pyroglyphidae</taxon>
        <taxon>Pyroglyphinae</taxon>
        <taxon>Euroglyphus</taxon>
    </lineage>
</organism>
<reference evidence="2 3" key="1">
    <citation type="submission" date="2017-03" db="EMBL/GenBank/DDBJ databases">
        <title>Genome Survey of Euroglyphus maynei.</title>
        <authorList>
            <person name="Arlian L.G."/>
            <person name="Morgan M.S."/>
            <person name="Rider S.D."/>
        </authorList>
    </citation>
    <scope>NUCLEOTIDE SEQUENCE [LARGE SCALE GENOMIC DNA]</scope>
    <source>
        <strain evidence="2">Arlian Lab</strain>
        <tissue evidence="2">Whole body</tissue>
    </source>
</reference>
<evidence type="ECO:0000256" key="1">
    <source>
        <dbReference type="SAM" id="MobiDB-lite"/>
    </source>
</evidence>